<feature type="chain" id="PRO_5013662189" evidence="2">
    <location>
        <begin position="21"/>
        <end position="65"/>
    </location>
</feature>
<reference evidence="4" key="1">
    <citation type="journal article" date="2017" name="Nat. Ecol. Evol.">
        <title>Genome expansion and lineage-specific genetic innovations in the forest pathogenic fungi Armillaria.</title>
        <authorList>
            <person name="Sipos G."/>
            <person name="Prasanna A.N."/>
            <person name="Walter M.C."/>
            <person name="O'Connor E."/>
            <person name="Balint B."/>
            <person name="Krizsan K."/>
            <person name="Kiss B."/>
            <person name="Hess J."/>
            <person name="Varga T."/>
            <person name="Slot J."/>
            <person name="Riley R."/>
            <person name="Boka B."/>
            <person name="Rigling D."/>
            <person name="Barry K."/>
            <person name="Lee J."/>
            <person name="Mihaltcheva S."/>
            <person name="LaButti K."/>
            <person name="Lipzen A."/>
            <person name="Waldron R."/>
            <person name="Moloney N.M."/>
            <person name="Sperisen C."/>
            <person name="Kredics L."/>
            <person name="Vagvoelgyi C."/>
            <person name="Patrignani A."/>
            <person name="Fitzpatrick D."/>
            <person name="Nagy I."/>
            <person name="Doyle S."/>
            <person name="Anderson J.B."/>
            <person name="Grigoriev I.V."/>
            <person name="Gueldener U."/>
            <person name="Muensterkoetter M."/>
            <person name="Nagy L.G."/>
        </authorList>
    </citation>
    <scope>NUCLEOTIDE SEQUENCE [LARGE SCALE GENOMIC DNA]</scope>
    <source>
        <strain evidence="4">Ar21-2</strain>
    </source>
</reference>
<name>A0A2H3EA24_ARMGA</name>
<accession>A0A2H3EA24</accession>
<evidence type="ECO:0000313" key="4">
    <source>
        <dbReference type="Proteomes" id="UP000217790"/>
    </source>
</evidence>
<feature type="region of interest" description="Disordered" evidence="1">
    <location>
        <begin position="44"/>
        <end position="65"/>
    </location>
</feature>
<evidence type="ECO:0000313" key="3">
    <source>
        <dbReference type="EMBL" id="PBL00019.1"/>
    </source>
</evidence>
<proteinExistence type="predicted"/>
<sequence length="65" mass="6701">MKFSAIVTVFAAAFIAVAGAAPVKDTNARRMAAGLPLLPPVRRGSGTNVAARGHPSDIPRAFNAR</sequence>
<dbReference type="AlphaFoldDB" id="A0A2H3EA24"/>
<evidence type="ECO:0000256" key="1">
    <source>
        <dbReference type="SAM" id="MobiDB-lite"/>
    </source>
</evidence>
<dbReference type="Proteomes" id="UP000217790">
    <property type="component" value="Unassembled WGS sequence"/>
</dbReference>
<gene>
    <name evidence="3" type="ORF">ARMGADRAFT_1074838</name>
</gene>
<protein>
    <submittedName>
        <fullName evidence="3">Uncharacterized protein</fullName>
    </submittedName>
</protein>
<organism evidence="3 4">
    <name type="scientific">Armillaria gallica</name>
    <name type="common">Bulbous honey fungus</name>
    <name type="synonym">Armillaria bulbosa</name>
    <dbReference type="NCBI Taxonomy" id="47427"/>
    <lineage>
        <taxon>Eukaryota</taxon>
        <taxon>Fungi</taxon>
        <taxon>Dikarya</taxon>
        <taxon>Basidiomycota</taxon>
        <taxon>Agaricomycotina</taxon>
        <taxon>Agaricomycetes</taxon>
        <taxon>Agaricomycetidae</taxon>
        <taxon>Agaricales</taxon>
        <taxon>Marasmiineae</taxon>
        <taxon>Physalacriaceae</taxon>
        <taxon>Armillaria</taxon>
    </lineage>
</organism>
<keyword evidence="4" id="KW-1185">Reference proteome</keyword>
<dbReference type="InParanoid" id="A0A2H3EA24"/>
<keyword evidence="2" id="KW-0732">Signal</keyword>
<evidence type="ECO:0000256" key="2">
    <source>
        <dbReference type="SAM" id="SignalP"/>
    </source>
</evidence>
<feature type="signal peptide" evidence="2">
    <location>
        <begin position="1"/>
        <end position="20"/>
    </location>
</feature>
<dbReference type="OrthoDB" id="3167181at2759"/>
<dbReference type="EMBL" id="KZ293647">
    <property type="protein sequence ID" value="PBL00019.1"/>
    <property type="molecule type" value="Genomic_DNA"/>
</dbReference>